<evidence type="ECO:0000259" key="3">
    <source>
        <dbReference type="PROSITE" id="PS51000"/>
    </source>
</evidence>
<dbReference type="Pfam" id="PF13280">
    <property type="entry name" value="WYL"/>
    <property type="match status" value="1"/>
</dbReference>
<evidence type="ECO:0000256" key="1">
    <source>
        <dbReference type="ARBA" id="ARBA00023015"/>
    </source>
</evidence>
<keyword evidence="5" id="KW-1185">Reference proteome</keyword>
<comment type="caution">
    <text evidence="4">The sequence shown here is derived from an EMBL/GenBank/DDBJ whole genome shotgun (WGS) entry which is preliminary data.</text>
</comment>
<dbReference type="AlphaFoldDB" id="A0A841HSL6"/>
<protein>
    <submittedName>
        <fullName evidence="4">Putative DNA-binding transcriptional regulator YafY</fullName>
    </submittedName>
</protein>
<proteinExistence type="predicted"/>
<organism evidence="4 5">
    <name type="scientific">Povalibacter uvarum</name>
    <dbReference type="NCBI Taxonomy" id="732238"/>
    <lineage>
        <taxon>Bacteria</taxon>
        <taxon>Pseudomonadati</taxon>
        <taxon>Pseudomonadota</taxon>
        <taxon>Gammaproteobacteria</taxon>
        <taxon>Steroidobacterales</taxon>
        <taxon>Steroidobacteraceae</taxon>
        <taxon>Povalibacter</taxon>
    </lineage>
</organism>
<dbReference type="GO" id="GO:0003677">
    <property type="term" value="F:DNA binding"/>
    <property type="evidence" value="ECO:0007669"/>
    <property type="project" value="UniProtKB-KW"/>
</dbReference>
<evidence type="ECO:0000313" key="4">
    <source>
        <dbReference type="EMBL" id="MBB6096381.1"/>
    </source>
</evidence>
<dbReference type="PROSITE" id="PS52050">
    <property type="entry name" value="WYL"/>
    <property type="match status" value="1"/>
</dbReference>
<accession>A0A841HSL6</accession>
<dbReference type="EMBL" id="JACHHZ010000007">
    <property type="protein sequence ID" value="MBB6096381.1"/>
    <property type="molecule type" value="Genomic_DNA"/>
</dbReference>
<evidence type="ECO:0000313" key="5">
    <source>
        <dbReference type="Proteomes" id="UP000588068"/>
    </source>
</evidence>
<dbReference type="InterPro" id="IPR001034">
    <property type="entry name" value="DeoR_HTH"/>
</dbReference>
<keyword evidence="2" id="KW-0804">Transcription</keyword>
<dbReference type="InterPro" id="IPR036390">
    <property type="entry name" value="WH_DNA-bd_sf"/>
</dbReference>
<dbReference type="InterPro" id="IPR057727">
    <property type="entry name" value="WCX_dom"/>
</dbReference>
<reference evidence="4 5" key="1">
    <citation type="submission" date="2020-08" db="EMBL/GenBank/DDBJ databases">
        <title>Genomic Encyclopedia of Type Strains, Phase IV (KMG-IV): sequencing the most valuable type-strain genomes for metagenomic binning, comparative biology and taxonomic classification.</title>
        <authorList>
            <person name="Goeker M."/>
        </authorList>
    </citation>
    <scope>NUCLEOTIDE SEQUENCE [LARGE SCALE GENOMIC DNA]</scope>
    <source>
        <strain evidence="4 5">DSM 26723</strain>
    </source>
</reference>
<dbReference type="Proteomes" id="UP000588068">
    <property type="component" value="Unassembled WGS sequence"/>
</dbReference>
<dbReference type="PANTHER" id="PTHR34580:SF1">
    <property type="entry name" value="PROTEIN PAFC"/>
    <property type="match status" value="1"/>
</dbReference>
<name>A0A841HSL6_9GAMM</name>
<dbReference type="PROSITE" id="PS51000">
    <property type="entry name" value="HTH_DEOR_2"/>
    <property type="match status" value="1"/>
</dbReference>
<dbReference type="RefSeq" id="WP_184335764.1">
    <property type="nucleotide sequence ID" value="NZ_JACHHZ010000007.1"/>
</dbReference>
<dbReference type="InterPro" id="IPR036388">
    <property type="entry name" value="WH-like_DNA-bd_sf"/>
</dbReference>
<dbReference type="InterPro" id="IPR051534">
    <property type="entry name" value="CBASS_pafABC_assoc_protein"/>
</dbReference>
<keyword evidence="4" id="KW-0238">DNA-binding</keyword>
<sequence length="333" mass="36293">MSAGRLLSILLLLQAKGRINATVLAQELEVSVRTIYRDINQLSAAGVPVFADRGSAGGFQLLDGYKTQLTGLTVEEASSLFLLGLPKAAADLGLGDAMSAARRKIDAALPSERRRSADTVATRFHLDTAGWFKPIERPQTLPALADAVWSERRVVVRYKSWTRESVQDLAPLGLVLKAGVWYLIALGSKASPATYLVSSIRSLEPTNTPFARPKNFDLPAYWSDSVEQFNARLHRVTATVRVSERGFQLLGKLSVAVKQAAERTRSPPDEKGWTSVQIPLEGPENAVCDILSLGVDAELVAPDSLREALSQSIANLSTLYAKNPKQTTRSRKR</sequence>
<dbReference type="Pfam" id="PF25583">
    <property type="entry name" value="WCX"/>
    <property type="match status" value="1"/>
</dbReference>
<evidence type="ECO:0000256" key="2">
    <source>
        <dbReference type="ARBA" id="ARBA00023163"/>
    </source>
</evidence>
<gene>
    <name evidence="4" type="ORF">HNQ60_005303</name>
</gene>
<dbReference type="GO" id="GO:0003700">
    <property type="term" value="F:DNA-binding transcription factor activity"/>
    <property type="evidence" value="ECO:0007669"/>
    <property type="project" value="InterPro"/>
</dbReference>
<dbReference type="SUPFAM" id="SSF46785">
    <property type="entry name" value="Winged helix' DNA-binding domain"/>
    <property type="match status" value="1"/>
</dbReference>
<dbReference type="PANTHER" id="PTHR34580">
    <property type="match status" value="1"/>
</dbReference>
<dbReference type="Gene3D" id="1.10.10.10">
    <property type="entry name" value="Winged helix-like DNA-binding domain superfamily/Winged helix DNA-binding domain"/>
    <property type="match status" value="1"/>
</dbReference>
<dbReference type="Pfam" id="PF08279">
    <property type="entry name" value="HTH_11"/>
    <property type="match status" value="1"/>
</dbReference>
<dbReference type="InterPro" id="IPR026881">
    <property type="entry name" value="WYL_dom"/>
</dbReference>
<keyword evidence="1" id="KW-0805">Transcription regulation</keyword>
<feature type="domain" description="HTH deoR-type" evidence="3">
    <location>
        <begin position="2"/>
        <end position="57"/>
    </location>
</feature>
<dbReference type="InterPro" id="IPR013196">
    <property type="entry name" value="HTH_11"/>
</dbReference>